<evidence type="ECO:0000259" key="2">
    <source>
        <dbReference type="Pfam" id="PF00582"/>
    </source>
</evidence>
<gene>
    <name evidence="3" type="ORF">BKA05_002008</name>
</gene>
<keyword evidence="4" id="KW-1185">Reference proteome</keyword>
<dbReference type="EMBL" id="JACBZI010000001">
    <property type="protein sequence ID" value="NYI10493.1"/>
    <property type="molecule type" value="Genomic_DNA"/>
</dbReference>
<feature type="domain" description="UspA" evidence="2">
    <location>
        <begin position="3"/>
        <end position="131"/>
    </location>
</feature>
<accession>A0A7Z0C2W9</accession>
<dbReference type="PANTHER" id="PTHR46268">
    <property type="entry name" value="STRESS RESPONSE PROTEIN NHAX"/>
    <property type="match status" value="1"/>
</dbReference>
<dbReference type="Pfam" id="PF00582">
    <property type="entry name" value="Usp"/>
    <property type="match status" value="1"/>
</dbReference>
<protein>
    <submittedName>
        <fullName evidence="3">Nucleotide-binding universal stress UspA family protein</fullName>
    </submittedName>
</protein>
<comment type="similarity">
    <text evidence="1">Belongs to the universal stress protein A family.</text>
</comment>
<dbReference type="InterPro" id="IPR006016">
    <property type="entry name" value="UspA"/>
</dbReference>
<sequence>MSTVVVGYVAKPEGEAALDRAVEEARLRGSSLVVVSSHRGGQEYDEARAAAAQAELDGVRARLEASGLAFTLRQTVRGLEPAEDLIEVAEEHSADLLVIGLRRRSPVGKLILGSQAQRVLLDAPCPVLAVKAGS</sequence>
<dbReference type="Gene3D" id="3.40.50.620">
    <property type="entry name" value="HUPs"/>
    <property type="match status" value="1"/>
</dbReference>
<dbReference type="PANTHER" id="PTHR46268:SF6">
    <property type="entry name" value="UNIVERSAL STRESS PROTEIN UP12"/>
    <property type="match status" value="1"/>
</dbReference>
<evidence type="ECO:0000256" key="1">
    <source>
        <dbReference type="ARBA" id="ARBA00008791"/>
    </source>
</evidence>
<dbReference type="CDD" id="cd00293">
    <property type="entry name" value="USP-like"/>
    <property type="match status" value="1"/>
</dbReference>
<reference evidence="3 4" key="1">
    <citation type="submission" date="2020-07" db="EMBL/GenBank/DDBJ databases">
        <title>Sequencing the genomes of 1000 actinobacteria strains.</title>
        <authorList>
            <person name="Klenk H.-P."/>
        </authorList>
    </citation>
    <scope>NUCLEOTIDE SEQUENCE [LARGE SCALE GENOMIC DNA]</scope>
    <source>
        <strain evidence="3 4">DSM 18248</strain>
    </source>
</reference>
<dbReference type="InterPro" id="IPR006015">
    <property type="entry name" value="Universal_stress_UspA"/>
</dbReference>
<organism evidence="3 4">
    <name type="scientific">Nocardioides marinus</name>
    <dbReference type="NCBI Taxonomy" id="374514"/>
    <lineage>
        <taxon>Bacteria</taxon>
        <taxon>Bacillati</taxon>
        <taxon>Actinomycetota</taxon>
        <taxon>Actinomycetes</taxon>
        <taxon>Propionibacteriales</taxon>
        <taxon>Nocardioidaceae</taxon>
        <taxon>Nocardioides</taxon>
    </lineage>
</organism>
<evidence type="ECO:0000313" key="3">
    <source>
        <dbReference type="EMBL" id="NYI10493.1"/>
    </source>
</evidence>
<dbReference type="PRINTS" id="PR01438">
    <property type="entry name" value="UNVRSLSTRESS"/>
</dbReference>
<dbReference type="Proteomes" id="UP000537326">
    <property type="component" value="Unassembled WGS sequence"/>
</dbReference>
<dbReference type="RefSeq" id="WP_179531321.1">
    <property type="nucleotide sequence ID" value="NZ_BAAAPP010000010.1"/>
</dbReference>
<dbReference type="InterPro" id="IPR014729">
    <property type="entry name" value="Rossmann-like_a/b/a_fold"/>
</dbReference>
<comment type="caution">
    <text evidence="3">The sequence shown here is derived from an EMBL/GenBank/DDBJ whole genome shotgun (WGS) entry which is preliminary data.</text>
</comment>
<name>A0A7Z0C2W9_9ACTN</name>
<dbReference type="SUPFAM" id="SSF52402">
    <property type="entry name" value="Adenine nucleotide alpha hydrolases-like"/>
    <property type="match status" value="1"/>
</dbReference>
<dbReference type="AlphaFoldDB" id="A0A7Z0C2W9"/>
<evidence type="ECO:0000313" key="4">
    <source>
        <dbReference type="Proteomes" id="UP000537326"/>
    </source>
</evidence>
<proteinExistence type="inferred from homology"/>